<dbReference type="AlphaFoldDB" id="S0B445"/>
<dbReference type="EMBL" id="AK423568">
    <property type="protein sequence ID" value="BAN41974.1"/>
    <property type="molecule type" value="mRNA"/>
</dbReference>
<dbReference type="GO" id="GO:0006629">
    <property type="term" value="P:lipid metabolic process"/>
    <property type="evidence" value="ECO:0007669"/>
    <property type="project" value="InterPro"/>
</dbReference>
<dbReference type="GO" id="GO:0008374">
    <property type="term" value="F:O-acyltransferase activity"/>
    <property type="evidence" value="ECO:0007669"/>
    <property type="project" value="InterPro"/>
</dbReference>
<name>S0B445_ENTIV</name>
<dbReference type="Pfam" id="PF02450">
    <property type="entry name" value="LCAT"/>
    <property type="match status" value="1"/>
</dbReference>
<dbReference type="VEuPathDB" id="AmoebaDB:EIN_222230"/>
<dbReference type="InterPro" id="IPR029058">
    <property type="entry name" value="AB_hydrolase_fold"/>
</dbReference>
<reference evidence="1" key="1">
    <citation type="submission" date="2012-06" db="EMBL/GenBank/DDBJ databases">
        <title>Short 5' UTR of Entamoeba genes.</title>
        <authorList>
            <person name="Hiranuka K."/>
            <person name="Kumagai M."/>
            <person name="Wakaguri H."/>
            <person name="Suzuki Y."/>
            <person name="Sugano S."/>
            <person name="Watanabe J."/>
            <person name="Makioka A."/>
        </authorList>
    </citation>
    <scope>NUCLEOTIDE SEQUENCE</scope>
    <source>
        <strain evidence="1">IP1</strain>
    </source>
</reference>
<sequence length="409" mass="46046">MLLPLVSLALSLEVQKTSLKAKDKCASRSPVVMVPGLMSSILEAKIDVAESYGPWPKDCDRTKDWSRVWVDADIVLPRKGECLMKYMSGVWNETTNKLETIPGVSLRVPEFGSTYGLDQLDPVFVIKQFTNSFHKLISHLEKMGYRDQVDMFGATYDWRSADLPSTYYEATKGLIYAGYKNTGKKVVVLSHSMGGFVTYKLLDYLGKEFCDQYIQSWIAVSAPFIGTGMVQKQLSVGENLGLPINEENVRDFSRTLESILALSPLGEKWNNDDMVTIKSTGKTYKASELKDFYKQIPEIASKSDYIINNEMVPFYHKWNYTVPNGVKMGCVHSHGKETPYSITFETEDLNSKSEVVYSDGDKLVNLNSLQSCSLFTNNVTDIGKHGHLLILGSDDLWDYVRPRVCDNSD</sequence>
<proteinExistence type="evidence at transcript level"/>
<protein>
    <submittedName>
        <fullName evidence="1">1-O-acylceramide synthase, putative</fullName>
    </submittedName>
</protein>
<evidence type="ECO:0000313" key="1">
    <source>
        <dbReference type="EMBL" id="BAN41974.1"/>
    </source>
</evidence>
<dbReference type="InterPro" id="IPR003386">
    <property type="entry name" value="LACT/PDAT_acylTrfase"/>
</dbReference>
<dbReference type="PANTHER" id="PTHR11440">
    <property type="entry name" value="LECITHIN-CHOLESTEROL ACYLTRANSFERASE-RELATED"/>
    <property type="match status" value="1"/>
</dbReference>
<accession>S0B445</accession>
<dbReference type="Gene3D" id="3.40.50.1820">
    <property type="entry name" value="alpha/beta hydrolase"/>
    <property type="match status" value="1"/>
</dbReference>
<organism evidence="1">
    <name type="scientific">Entamoeba invadens</name>
    <dbReference type="NCBI Taxonomy" id="33085"/>
    <lineage>
        <taxon>Eukaryota</taxon>
        <taxon>Amoebozoa</taxon>
        <taxon>Evosea</taxon>
        <taxon>Archamoebae</taxon>
        <taxon>Mastigamoebida</taxon>
        <taxon>Entamoebidae</taxon>
        <taxon>Entamoeba</taxon>
    </lineage>
</organism>
<dbReference type="SUPFAM" id="SSF53474">
    <property type="entry name" value="alpha/beta-Hydrolases"/>
    <property type="match status" value="1"/>
</dbReference>